<dbReference type="EMBL" id="JAPNKE010000002">
    <property type="protein sequence ID" value="MCY1013791.1"/>
    <property type="molecule type" value="Genomic_DNA"/>
</dbReference>
<dbReference type="Gene3D" id="3.30.1330.60">
    <property type="entry name" value="OmpA-like domain"/>
    <property type="match status" value="1"/>
</dbReference>
<feature type="compositionally biased region" description="Basic and acidic residues" evidence="1">
    <location>
        <begin position="550"/>
        <end position="561"/>
    </location>
</feature>
<feature type="region of interest" description="Disordered" evidence="1">
    <location>
        <begin position="441"/>
        <end position="604"/>
    </location>
</feature>
<dbReference type="InterPro" id="IPR036737">
    <property type="entry name" value="OmpA-like_sf"/>
</dbReference>
<name>A0A9X3F9D0_9BACT</name>
<accession>A0A9X3F9D0</accession>
<dbReference type="AlphaFoldDB" id="A0A9X3F9D0"/>
<reference evidence="2" key="1">
    <citation type="submission" date="2022-11" db="EMBL/GenBank/DDBJ databases">
        <title>Minimal conservation of predation-associated metabolite biosynthetic gene clusters underscores biosynthetic potential of Myxococcota including descriptions for ten novel species: Archangium lansinium sp. nov., Myxococcus landrumus sp. nov., Nannocystis bai.</title>
        <authorList>
            <person name="Ahearne A."/>
            <person name="Stevens C."/>
            <person name="Phillips K."/>
        </authorList>
    </citation>
    <scope>NUCLEOTIDE SEQUENCE</scope>
    <source>
        <strain evidence="2">Na p29</strain>
    </source>
</reference>
<feature type="compositionally biased region" description="Basic and acidic residues" evidence="1">
    <location>
        <begin position="101"/>
        <end position="112"/>
    </location>
</feature>
<feature type="compositionally biased region" description="Basic and acidic residues" evidence="1">
    <location>
        <begin position="74"/>
        <end position="86"/>
    </location>
</feature>
<dbReference type="Proteomes" id="UP001150924">
    <property type="component" value="Unassembled WGS sequence"/>
</dbReference>
<dbReference type="SUPFAM" id="SSF103088">
    <property type="entry name" value="OmpA-like"/>
    <property type="match status" value="1"/>
</dbReference>
<evidence type="ECO:0000256" key="1">
    <source>
        <dbReference type="SAM" id="MobiDB-lite"/>
    </source>
</evidence>
<evidence type="ECO:0000313" key="2">
    <source>
        <dbReference type="EMBL" id="MCY1013791.1"/>
    </source>
</evidence>
<proteinExistence type="predicted"/>
<keyword evidence="3" id="KW-1185">Reference proteome</keyword>
<organism evidence="2 3">
    <name type="scientific">Nannocystis pusilla</name>
    <dbReference type="NCBI Taxonomy" id="889268"/>
    <lineage>
        <taxon>Bacteria</taxon>
        <taxon>Pseudomonadati</taxon>
        <taxon>Myxococcota</taxon>
        <taxon>Polyangia</taxon>
        <taxon>Nannocystales</taxon>
        <taxon>Nannocystaceae</taxon>
        <taxon>Nannocystis</taxon>
    </lineage>
</organism>
<feature type="region of interest" description="Disordered" evidence="1">
    <location>
        <begin position="59"/>
        <end position="116"/>
    </location>
</feature>
<dbReference type="RefSeq" id="WP_267777924.1">
    <property type="nucleotide sequence ID" value="NZ_JAPNKE010000002.1"/>
</dbReference>
<sequence length="604" mass="64415">MTSAPAGPGGVRAVFDVGAGELILGHTDLRWSACVEAPERRRGQRADHAVVRCADQRAIAIPPAGRRSQHRGQHRDPAEHRAGRPDRARRRLCDLPAAGGRPDRHRPGDRRDDRRRHLRNVLHLRGPRALLATVTLQLRSGTADWRLGTGGADDPQRVSSFALPLLAEGRPTTDLVATNDDGTRRVRIDVVPTGPLAVGHQSTTDNNSPAQVTVVGTGPATPTAVVDTFLASPFHADADWPAAPNLATLAGTDVTVPQGADAEVEVPVPTGANDPPPQPQVANETPRVVQVQYEWDQTVPIRVLYPYAGTSTAGEGLHEPDARPLALEFTGRARLQGSNVQQQLTSWIAALGTPHGRKFYVLGRTDDLKLAGTKSENDTYNNTLATQRANAARNALVAAGVSATDITVAIESAGFASPPEGSPPARLVGARRLALPWPQSPAFAAGATPVEPQVEPGQHHRSQRRDQRPQPPAIPLRRDLRGRHHRAAAPGPVIPGPGADPAARARPRRRAGPRSPDDHHPAAAHRLPRAPAREVGQPDGGQPRRRHPDRGRGAGRLEGRGGRAAVERGAAAAADRARLLGDPAALGLRRAQRPDRGQRRPQPA</sequence>
<protein>
    <recommendedName>
        <fullName evidence="4">OmpA-like domain-containing protein</fullName>
    </recommendedName>
</protein>
<comment type="caution">
    <text evidence="2">The sequence shown here is derived from an EMBL/GenBank/DDBJ whole genome shotgun (WGS) entry which is preliminary data.</text>
</comment>
<gene>
    <name evidence="2" type="ORF">OV079_51360</name>
</gene>
<evidence type="ECO:0008006" key="4">
    <source>
        <dbReference type="Google" id="ProtNLM"/>
    </source>
</evidence>
<feature type="compositionally biased region" description="Low complexity" evidence="1">
    <location>
        <begin position="563"/>
        <end position="589"/>
    </location>
</feature>
<evidence type="ECO:0000313" key="3">
    <source>
        <dbReference type="Proteomes" id="UP001150924"/>
    </source>
</evidence>
<feature type="compositionally biased region" description="Low complexity" evidence="1">
    <location>
        <begin position="488"/>
        <end position="504"/>
    </location>
</feature>